<reference evidence="1 2" key="1">
    <citation type="submission" date="2019-03" db="EMBL/GenBank/DDBJ databases">
        <title>Single cell metagenomics reveals metabolic interactions within the superorganism composed of flagellate Streblomastix strix and complex community of Bacteroidetes bacteria on its surface.</title>
        <authorList>
            <person name="Treitli S.C."/>
            <person name="Kolisko M."/>
            <person name="Husnik F."/>
            <person name="Keeling P."/>
            <person name="Hampl V."/>
        </authorList>
    </citation>
    <scope>NUCLEOTIDE SEQUENCE [LARGE SCALE GENOMIC DNA]</scope>
    <source>
        <strain evidence="1">ST1C</strain>
    </source>
</reference>
<feature type="non-terminal residue" evidence="1">
    <location>
        <position position="1"/>
    </location>
</feature>
<comment type="caution">
    <text evidence="1">The sequence shown here is derived from an EMBL/GenBank/DDBJ whole genome shotgun (WGS) entry which is preliminary data.</text>
</comment>
<protein>
    <submittedName>
        <fullName evidence="1">Uncharacterized protein</fullName>
    </submittedName>
</protein>
<dbReference type="Proteomes" id="UP000324800">
    <property type="component" value="Unassembled WGS sequence"/>
</dbReference>
<sequence>NSQNQGQPEYSTLSTPAPTVIPQFQVPNILPELSLVCIISKINLPGFVEDLLKGIDKVQNQLQPAFQPIEFSTLVSTVISSESVLTATIVEYGTITILTSNSQLPDIITVCSIDSCSICSVAVIAIAQGTVEPNQLSHYYKITMRK</sequence>
<dbReference type="EMBL" id="SNRW01016494">
    <property type="protein sequence ID" value="KAA6369310.1"/>
    <property type="molecule type" value="Genomic_DNA"/>
</dbReference>
<organism evidence="1 2">
    <name type="scientific">Streblomastix strix</name>
    <dbReference type="NCBI Taxonomy" id="222440"/>
    <lineage>
        <taxon>Eukaryota</taxon>
        <taxon>Metamonada</taxon>
        <taxon>Preaxostyla</taxon>
        <taxon>Oxymonadida</taxon>
        <taxon>Streblomastigidae</taxon>
        <taxon>Streblomastix</taxon>
    </lineage>
</organism>
<accession>A0A5J4UH25</accession>
<proteinExistence type="predicted"/>
<name>A0A5J4UH25_9EUKA</name>
<evidence type="ECO:0000313" key="1">
    <source>
        <dbReference type="EMBL" id="KAA6369310.1"/>
    </source>
</evidence>
<dbReference type="AlphaFoldDB" id="A0A5J4UH25"/>
<evidence type="ECO:0000313" key="2">
    <source>
        <dbReference type="Proteomes" id="UP000324800"/>
    </source>
</evidence>
<gene>
    <name evidence="1" type="ORF">EZS28_035161</name>
</gene>